<feature type="non-terminal residue" evidence="2">
    <location>
        <position position="1"/>
    </location>
</feature>
<accession>X6P751</accession>
<keyword evidence="3" id="KW-1185">Reference proteome</keyword>
<comment type="caution">
    <text evidence="2">The sequence shown here is derived from an EMBL/GenBank/DDBJ whole genome shotgun (WGS) entry which is preliminary data.</text>
</comment>
<evidence type="ECO:0000313" key="3">
    <source>
        <dbReference type="Proteomes" id="UP000023152"/>
    </source>
</evidence>
<dbReference type="Proteomes" id="UP000023152">
    <property type="component" value="Unassembled WGS sequence"/>
</dbReference>
<organism evidence="2 3">
    <name type="scientific">Reticulomyxa filosa</name>
    <dbReference type="NCBI Taxonomy" id="46433"/>
    <lineage>
        <taxon>Eukaryota</taxon>
        <taxon>Sar</taxon>
        <taxon>Rhizaria</taxon>
        <taxon>Retaria</taxon>
        <taxon>Foraminifera</taxon>
        <taxon>Monothalamids</taxon>
        <taxon>Reticulomyxidae</taxon>
        <taxon>Reticulomyxa</taxon>
    </lineage>
</organism>
<evidence type="ECO:0000313" key="2">
    <source>
        <dbReference type="EMBL" id="ETO33874.1"/>
    </source>
</evidence>
<protein>
    <submittedName>
        <fullName evidence="2">Uncharacterized protein</fullName>
    </submittedName>
</protein>
<name>X6P751_RETFI</name>
<proteinExistence type="predicted"/>
<gene>
    <name evidence="2" type="ORF">RFI_03222</name>
</gene>
<feature type="region of interest" description="Disordered" evidence="1">
    <location>
        <begin position="113"/>
        <end position="137"/>
    </location>
</feature>
<dbReference type="EMBL" id="ASPP01003080">
    <property type="protein sequence ID" value="ETO33874.1"/>
    <property type="molecule type" value="Genomic_DNA"/>
</dbReference>
<evidence type="ECO:0000256" key="1">
    <source>
        <dbReference type="SAM" id="MobiDB-lite"/>
    </source>
</evidence>
<dbReference type="AlphaFoldDB" id="X6P751"/>
<sequence length="165" mass="18878">LFAQMNISASYSKRQLKEAKGDKDKDNNEITKILIIQQKKDLHYHSIAPQTYTDVGDDDKGRDGKSDKKWVIEDLRVKLNHDTLAPGELQSYAYHTVSTLPYSIAKETLDVKERSKYPNKEQDKDNNESDSKCKEMKQFERASHLPINQICTLSHCSDSRCKAAS</sequence>
<reference evidence="2 3" key="1">
    <citation type="journal article" date="2013" name="Curr. Biol.">
        <title>The Genome of the Foraminiferan Reticulomyxa filosa.</title>
        <authorList>
            <person name="Glockner G."/>
            <person name="Hulsmann N."/>
            <person name="Schleicher M."/>
            <person name="Noegel A.A."/>
            <person name="Eichinger L."/>
            <person name="Gallinger C."/>
            <person name="Pawlowski J."/>
            <person name="Sierra R."/>
            <person name="Euteneuer U."/>
            <person name="Pillet L."/>
            <person name="Moustafa A."/>
            <person name="Platzer M."/>
            <person name="Groth M."/>
            <person name="Szafranski K."/>
            <person name="Schliwa M."/>
        </authorList>
    </citation>
    <scope>NUCLEOTIDE SEQUENCE [LARGE SCALE GENOMIC DNA]</scope>
</reference>